<sequence length="611" mass="67161">MSAFLPSTHATTPSTLTHACKVATILWIGLGLAVILVLLNVSRRSLAEVWFLMVRKGRARGFFSYFADLVYGFLTTLSAILMVHFGIVSGILALGTVSFLVWAILFGQTLGFLGALILGIFLFIIINVKRFGLGQPKQILTLIRSVSLPFGVVLLCLAPLVPLLDATGTEVSLPGFDITPLALRVVPTLPLLLDVPGYGLDVGVSRFAHRLDLSSVPLFEVQGPPNRLFYLASATYAMRTSEGWVEDTYSQDSRLMNEQTNMGSSPVLRLRFVGEYYDRFPLPARASGVVIRTSASDSPLPPISMGGLQSGIRFASPIEQGTILEAVLAPPVNAVTDGPEVGIQAGDPAEYTNPGPDPSRRISELARQWDPDVLNADTALVLARTIENYLKDQYKYSLRVQDGPRSLALERFLFEEKKGYCLHFASAFVVLLRNLGIPARLVEGFRTQLDAQGRALIRGTDAHAWAEAYIGGLWLRFDPTPSTAATGASPLTAIIPFAGPRPPEDLEGRLPPSADRLVEKGRPFWLFISVLILILLIGAFYTFFVLLEQNRYRKSRLRHYVRLGKRRGIPGPELIGWLQWYKAAVAANLAKDPGELDERIQEHLRHSFGKG</sequence>
<reference evidence="3" key="1">
    <citation type="journal article" date="2020" name="mSystems">
        <title>Genome- and Community-Level Interaction Insights into Carbon Utilization and Element Cycling Functions of Hydrothermarchaeota in Hydrothermal Sediment.</title>
        <authorList>
            <person name="Zhou Z."/>
            <person name="Liu Y."/>
            <person name="Xu W."/>
            <person name="Pan J."/>
            <person name="Luo Z.H."/>
            <person name="Li M."/>
        </authorList>
    </citation>
    <scope>NUCLEOTIDE SEQUENCE [LARGE SCALE GENOMIC DNA]</scope>
    <source>
        <strain evidence="3">SpSt-503</strain>
    </source>
</reference>
<dbReference type="EMBL" id="DSVL01000079">
    <property type="protein sequence ID" value="HFH28389.1"/>
    <property type="molecule type" value="Genomic_DNA"/>
</dbReference>
<dbReference type="SMART" id="SM00460">
    <property type="entry name" value="TGc"/>
    <property type="match status" value="1"/>
</dbReference>
<dbReference type="AlphaFoldDB" id="A0A7C3EJC2"/>
<gene>
    <name evidence="3" type="ORF">ENS59_02600</name>
</gene>
<dbReference type="Pfam" id="PF01841">
    <property type="entry name" value="Transglut_core"/>
    <property type="match status" value="1"/>
</dbReference>
<keyword evidence="1" id="KW-0812">Transmembrane</keyword>
<evidence type="ECO:0000313" key="3">
    <source>
        <dbReference type="EMBL" id="HFH28389.1"/>
    </source>
</evidence>
<comment type="caution">
    <text evidence="3">The sequence shown here is derived from an EMBL/GenBank/DDBJ whole genome shotgun (WGS) entry which is preliminary data.</text>
</comment>
<evidence type="ECO:0000259" key="2">
    <source>
        <dbReference type="SMART" id="SM00460"/>
    </source>
</evidence>
<feature type="transmembrane region" description="Helical" evidence="1">
    <location>
        <begin position="22"/>
        <end position="41"/>
    </location>
</feature>
<dbReference type="PANTHER" id="PTHR42736">
    <property type="entry name" value="PROTEIN-GLUTAMINE GAMMA-GLUTAMYLTRANSFERASE"/>
    <property type="match status" value="1"/>
</dbReference>
<accession>A0A7C3EJC2</accession>
<feature type="transmembrane region" description="Helical" evidence="1">
    <location>
        <begin position="146"/>
        <end position="164"/>
    </location>
</feature>
<dbReference type="PANTHER" id="PTHR42736:SF1">
    <property type="entry name" value="PROTEIN-GLUTAMINE GAMMA-GLUTAMYLTRANSFERASE"/>
    <property type="match status" value="1"/>
</dbReference>
<dbReference type="InterPro" id="IPR052901">
    <property type="entry name" value="Bact_TGase-like"/>
</dbReference>
<feature type="transmembrane region" description="Helical" evidence="1">
    <location>
        <begin position="62"/>
        <end position="87"/>
    </location>
</feature>
<feature type="domain" description="Transglutaminase-like" evidence="2">
    <location>
        <begin position="413"/>
        <end position="481"/>
    </location>
</feature>
<organism evidence="3">
    <name type="scientific">Gracilinema caldarium</name>
    <dbReference type="NCBI Taxonomy" id="215591"/>
    <lineage>
        <taxon>Bacteria</taxon>
        <taxon>Pseudomonadati</taxon>
        <taxon>Spirochaetota</taxon>
        <taxon>Spirochaetia</taxon>
        <taxon>Spirochaetales</taxon>
        <taxon>Breznakiellaceae</taxon>
        <taxon>Gracilinema</taxon>
    </lineage>
</organism>
<protein>
    <recommendedName>
        <fullName evidence="2">Transglutaminase-like domain-containing protein</fullName>
    </recommendedName>
</protein>
<dbReference type="InterPro" id="IPR002931">
    <property type="entry name" value="Transglutaminase-like"/>
</dbReference>
<keyword evidence="1" id="KW-1133">Transmembrane helix</keyword>
<feature type="transmembrane region" description="Helical" evidence="1">
    <location>
        <begin position="99"/>
        <end position="125"/>
    </location>
</feature>
<proteinExistence type="predicted"/>
<keyword evidence="1" id="KW-0472">Membrane</keyword>
<feature type="transmembrane region" description="Helical" evidence="1">
    <location>
        <begin position="524"/>
        <end position="547"/>
    </location>
</feature>
<dbReference type="InterPro" id="IPR038765">
    <property type="entry name" value="Papain-like_cys_pep_sf"/>
</dbReference>
<dbReference type="Gene3D" id="3.10.620.30">
    <property type="match status" value="1"/>
</dbReference>
<dbReference type="SUPFAM" id="SSF54001">
    <property type="entry name" value="Cysteine proteinases"/>
    <property type="match status" value="1"/>
</dbReference>
<name>A0A7C3EJC2_9SPIR</name>
<evidence type="ECO:0000256" key="1">
    <source>
        <dbReference type="SAM" id="Phobius"/>
    </source>
</evidence>